<proteinExistence type="predicted"/>
<dbReference type="Pfam" id="PF06745">
    <property type="entry name" value="ATPase"/>
    <property type="match status" value="1"/>
</dbReference>
<organism evidence="4 5">
    <name type="scientific">Leptolyngbya cf. ectocarpi LEGE 11479</name>
    <dbReference type="NCBI Taxonomy" id="1828722"/>
    <lineage>
        <taxon>Bacteria</taxon>
        <taxon>Bacillati</taxon>
        <taxon>Cyanobacteriota</taxon>
        <taxon>Cyanophyceae</taxon>
        <taxon>Leptolyngbyales</taxon>
        <taxon>Leptolyngbyaceae</taxon>
        <taxon>Leptolyngbya group</taxon>
        <taxon>Leptolyngbya</taxon>
    </lineage>
</organism>
<evidence type="ECO:0000313" key="5">
    <source>
        <dbReference type="Proteomes" id="UP000615026"/>
    </source>
</evidence>
<dbReference type="InterPro" id="IPR014774">
    <property type="entry name" value="KaiC-like_dom"/>
</dbReference>
<dbReference type="EMBL" id="JADEXP010000506">
    <property type="protein sequence ID" value="MBE9070707.1"/>
    <property type="molecule type" value="Genomic_DNA"/>
</dbReference>
<comment type="caution">
    <text evidence="4">The sequence shown here is derived from an EMBL/GenBank/DDBJ whole genome shotgun (WGS) entry which is preliminary data.</text>
</comment>
<sequence length="121" mass="13114">MKTTPVIDEGIEKLETGIPGFDFLSEGGVPKGRTTLIVGTAGSAKTVFACQFLAEGIKRGEHGVFVTFEEPPQIVRRNMRGFGWDIEQWEREGKWAFVDASPIPGAKPMVSGTYDLGALLA</sequence>
<dbReference type="InterPro" id="IPR027417">
    <property type="entry name" value="P-loop_NTPase"/>
</dbReference>
<protein>
    <submittedName>
        <fullName evidence="4">Circadian clock protein KaiC</fullName>
    </submittedName>
</protein>
<gene>
    <name evidence="4" type="ORF">IQ260_29125</name>
</gene>
<dbReference type="PROSITE" id="PS51146">
    <property type="entry name" value="KAIC"/>
    <property type="match status" value="1"/>
</dbReference>
<evidence type="ECO:0000256" key="2">
    <source>
        <dbReference type="ARBA" id="ARBA00022840"/>
    </source>
</evidence>
<reference evidence="4" key="1">
    <citation type="submission" date="2020-10" db="EMBL/GenBank/DDBJ databases">
        <authorList>
            <person name="Castelo-Branco R."/>
            <person name="Eusebio N."/>
            <person name="Adriana R."/>
            <person name="Vieira A."/>
            <person name="Brugerolle De Fraissinette N."/>
            <person name="Rezende De Castro R."/>
            <person name="Schneider M.P."/>
            <person name="Vasconcelos V."/>
            <person name="Leao P.N."/>
        </authorList>
    </citation>
    <scope>NUCLEOTIDE SEQUENCE</scope>
    <source>
        <strain evidence="4">LEGE 11479</strain>
    </source>
</reference>
<dbReference type="GO" id="GO:0005524">
    <property type="term" value="F:ATP binding"/>
    <property type="evidence" value="ECO:0007669"/>
    <property type="project" value="UniProtKB-KW"/>
</dbReference>
<dbReference type="PANTHER" id="PTHR43637">
    <property type="entry name" value="UPF0273 PROTEIN TM_0370"/>
    <property type="match status" value="1"/>
</dbReference>
<accession>A0A929A0A6</accession>
<feature type="domain" description="KaiC" evidence="3">
    <location>
        <begin position="12"/>
        <end position="121"/>
    </location>
</feature>
<name>A0A929A0A6_LEPEC</name>
<keyword evidence="5" id="KW-1185">Reference proteome</keyword>
<dbReference type="AlphaFoldDB" id="A0A929A0A6"/>
<feature type="non-terminal residue" evidence="4">
    <location>
        <position position="121"/>
    </location>
</feature>
<evidence type="ECO:0000259" key="3">
    <source>
        <dbReference type="PROSITE" id="PS51146"/>
    </source>
</evidence>
<dbReference type="Gene3D" id="3.40.50.300">
    <property type="entry name" value="P-loop containing nucleotide triphosphate hydrolases"/>
    <property type="match status" value="1"/>
</dbReference>
<evidence type="ECO:0000313" key="4">
    <source>
        <dbReference type="EMBL" id="MBE9070707.1"/>
    </source>
</evidence>
<dbReference type="InterPro" id="IPR010624">
    <property type="entry name" value="KaiC_dom"/>
</dbReference>
<keyword evidence="2" id="KW-0067">ATP-binding</keyword>
<dbReference type="PANTHER" id="PTHR43637:SF2">
    <property type="entry name" value="PROTEIN GVPD 1"/>
    <property type="match status" value="1"/>
</dbReference>
<dbReference type="SUPFAM" id="SSF52540">
    <property type="entry name" value="P-loop containing nucleoside triphosphate hydrolases"/>
    <property type="match status" value="1"/>
</dbReference>
<dbReference type="Proteomes" id="UP000615026">
    <property type="component" value="Unassembled WGS sequence"/>
</dbReference>
<evidence type="ECO:0000256" key="1">
    <source>
        <dbReference type="ARBA" id="ARBA00022741"/>
    </source>
</evidence>
<dbReference type="RefSeq" id="WP_322745074.1">
    <property type="nucleotide sequence ID" value="NZ_JADEXP010000506.1"/>
</dbReference>
<keyword evidence="1" id="KW-0547">Nucleotide-binding</keyword>